<accession>A0AAN9Y4I3</accession>
<dbReference type="EMBL" id="JBBCAQ010000023">
    <property type="protein sequence ID" value="KAK7588184.1"/>
    <property type="molecule type" value="Genomic_DNA"/>
</dbReference>
<proteinExistence type="predicted"/>
<dbReference type="AlphaFoldDB" id="A0AAN9Y4I3"/>
<reference evidence="1 2" key="1">
    <citation type="submission" date="2024-03" db="EMBL/GenBank/DDBJ databases">
        <title>Adaptation during the transition from Ophiocordyceps entomopathogen to insect associate is accompanied by gene loss and intensified selection.</title>
        <authorList>
            <person name="Ward C.M."/>
            <person name="Onetto C.A."/>
            <person name="Borneman A.R."/>
        </authorList>
    </citation>
    <scope>NUCLEOTIDE SEQUENCE [LARGE SCALE GENOMIC DNA]</scope>
    <source>
        <strain evidence="1">AWRI1</strain>
        <tissue evidence="1">Single Adult Female</tissue>
    </source>
</reference>
<name>A0AAN9Y4I3_9HEMI</name>
<evidence type="ECO:0000313" key="1">
    <source>
        <dbReference type="EMBL" id="KAK7588184.1"/>
    </source>
</evidence>
<evidence type="ECO:0000313" key="2">
    <source>
        <dbReference type="Proteomes" id="UP001367676"/>
    </source>
</evidence>
<organism evidence="1 2">
    <name type="scientific">Parthenolecanium corni</name>
    <dbReference type="NCBI Taxonomy" id="536013"/>
    <lineage>
        <taxon>Eukaryota</taxon>
        <taxon>Metazoa</taxon>
        <taxon>Ecdysozoa</taxon>
        <taxon>Arthropoda</taxon>
        <taxon>Hexapoda</taxon>
        <taxon>Insecta</taxon>
        <taxon>Pterygota</taxon>
        <taxon>Neoptera</taxon>
        <taxon>Paraneoptera</taxon>
        <taxon>Hemiptera</taxon>
        <taxon>Sternorrhyncha</taxon>
        <taxon>Coccoidea</taxon>
        <taxon>Coccidae</taxon>
        <taxon>Parthenolecanium</taxon>
    </lineage>
</organism>
<protein>
    <submittedName>
        <fullName evidence="1">Uncharacterized protein</fullName>
    </submittedName>
</protein>
<comment type="caution">
    <text evidence="1">The sequence shown here is derived from an EMBL/GenBank/DDBJ whole genome shotgun (WGS) entry which is preliminary data.</text>
</comment>
<gene>
    <name evidence="1" type="ORF">V9T40_005429</name>
</gene>
<keyword evidence="2" id="KW-1185">Reference proteome</keyword>
<dbReference type="Proteomes" id="UP001367676">
    <property type="component" value="Unassembled WGS sequence"/>
</dbReference>
<sequence>MGTAESATGCLAGTDTCHQEDGTTAPTLFVAVAGHTGIKKKKPPKLLTKFNHLPTFGRNFSGEDNSTEIVIQSVFQRKTKCRATTRTSISTQGNNQNVNFNLNLQ</sequence>